<dbReference type="GO" id="GO:0006352">
    <property type="term" value="P:DNA-templated transcription initiation"/>
    <property type="evidence" value="ECO:0007669"/>
    <property type="project" value="InterPro"/>
</dbReference>
<evidence type="ECO:0000256" key="1">
    <source>
        <dbReference type="ARBA" id="ARBA00010641"/>
    </source>
</evidence>
<evidence type="ECO:0000313" key="8">
    <source>
        <dbReference type="EMBL" id="SBW28248.1"/>
    </source>
</evidence>
<keyword evidence="9" id="KW-1185">Reference proteome</keyword>
<dbReference type="InterPro" id="IPR014284">
    <property type="entry name" value="RNA_pol_sigma-70_dom"/>
</dbReference>
<dbReference type="PANTHER" id="PTHR43133:SF50">
    <property type="entry name" value="ECF RNA POLYMERASE SIGMA FACTOR SIGM"/>
    <property type="match status" value="1"/>
</dbReference>
<feature type="domain" description="RNA polymerase sigma factor 70 region 4 type 2" evidence="7">
    <location>
        <begin position="116"/>
        <end position="168"/>
    </location>
</feature>
<dbReference type="NCBIfam" id="TIGR02937">
    <property type="entry name" value="sigma70-ECF"/>
    <property type="match status" value="1"/>
</dbReference>
<keyword evidence="4" id="KW-0238">DNA-binding</keyword>
<evidence type="ECO:0000259" key="7">
    <source>
        <dbReference type="Pfam" id="PF08281"/>
    </source>
</evidence>
<dbReference type="GO" id="GO:0003677">
    <property type="term" value="F:DNA binding"/>
    <property type="evidence" value="ECO:0007669"/>
    <property type="project" value="UniProtKB-KW"/>
</dbReference>
<dbReference type="Gene3D" id="1.10.1740.10">
    <property type="match status" value="1"/>
</dbReference>
<accession>A0A1C3PF47</accession>
<dbReference type="InterPro" id="IPR013325">
    <property type="entry name" value="RNA_pol_sigma_r2"/>
</dbReference>
<dbReference type="PANTHER" id="PTHR43133">
    <property type="entry name" value="RNA POLYMERASE ECF-TYPE SIGMA FACTO"/>
    <property type="match status" value="1"/>
</dbReference>
<dbReference type="Gene3D" id="1.10.10.10">
    <property type="entry name" value="Winged helix-like DNA-binding domain superfamily/Winged helix DNA-binding domain"/>
    <property type="match status" value="1"/>
</dbReference>
<keyword evidence="5" id="KW-0804">Transcription</keyword>
<dbReference type="InterPro" id="IPR013324">
    <property type="entry name" value="RNA_pol_sigma_r3/r4-like"/>
</dbReference>
<evidence type="ECO:0000259" key="6">
    <source>
        <dbReference type="Pfam" id="PF04542"/>
    </source>
</evidence>
<evidence type="ECO:0000256" key="2">
    <source>
        <dbReference type="ARBA" id="ARBA00023015"/>
    </source>
</evidence>
<dbReference type="Proteomes" id="UP000199013">
    <property type="component" value="Unassembled WGS sequence"/>
</dbReference>
<dbReference type="InterPro" id="IPR007627">
    <property type="entry name" value="RNA_pol_sigma70_r2"/>
</dbReference>
<name>A0A1C3PF47_9ACTN</name>
<dbReference type="InterPro" id="IPR013249">
    <property type="entry name" value="RNA_pol_sigma70_r4_t2"/>
</dbReference>
<proteinExistence type="inferred from homology"/>
<organism evidence="8 9">
    <name type="scientific">Candidatus Protofrankia californiensis</name>
    <dbReference type="NCBI Taxonomy" id="1839754"/>
    <lineage>
        <taxon>Bacteria</taxon>
        <taxon>Bacillati</taxon>
        <taxon>Actinomycetota</taxon>
        <taxon>Actinomycetes</taxon>
        <taxon>Frankiales</taxon>
        <taxon>Frankiaceae</taxon>
        <taxon>Protofrankia</taxon>
    </lineage>
</organism>
<dbReference type="Pfam" id="PF04542">
    <property type="entry name" value="Sigma70_r2"/>
    <property type="match status" value="1"/>
</dbReference>
<keyword evidence="2" id="KW-0805">Transcription regulation</keyword>
<gene>
    <name evidence="8" type="ORF">FDG2_5595</name>
</gene>
<dbReference type="EMBL" id="FLUV01002322">
    <property type="protein sequence ID" value="SBW28248.1"/>
    <property type="molecule type" value="Genomic_DNA"/>
</dbReference>
<evidence type="ECO:0000256" key="3">
    <source>
        <dbReference type="ARBA" id="ARBA00023082"/>
    </source>
</evidence>
<dbReference type="CDD" id="cd06171">
    <property type="entry name" value="Sigma70_r4"/>
    <property type="match status" value="1"/>
</dbReference>
<dbReference type="InterPro" id="IPR036388">
    <property type="entry name" value="WH-like_DNA-bd_sf"/>
</dbReference>
<dbReference type="NCBIfam" id="TIGR02983">
    <property type="entry name" value="SigE-fam_strep"/>
    <property type="match status" value="1"/>
</dbReference>
<comment type="similarity">
    <text evidence="1">Belongs to the sigma-70 factor family. ECF subfamily.</text>
</comment>
<evidence type="ECO:0000256" key="5">
    <source>
        <dbReference type="ARBA" id="ARBA00023163"/>
    </source>
</evidence>
<dbReference type="InterPro" id="IPR014325">
    <property type="entry name" value="RNA_pol_sigma-E_actinobac"/>
</dbReference>
<evidence type="ECO:0000313" key="9">
    <source>
        <dbReference type="Proteomes" id="UP000199013"/>
    </source>
</evidence>
<dbReference type="InterPro" id="IPR039425">
    <property type="entry name" value="RNA_pol_sigma-70-like"/>
</dbReference>
<sequence>MPARSDAARSEVARDADAALTALYSEHYRSLVRLAALLLDDIGLCEEVVQDAYIRVHAAWGRLQDREKALAYLRQTVVNLARSTLRRRLVALKHAPKPMPHAASAEEGAYTLVERAAVVQALRELPRRQREAVVLRYYADLSEADAAAVMRCSVGSVKAYTSRGLAALGSKLEGLR</sequence>
<evidence type="ECO:0000256" key="4">
    <source>
        <dbReference type="ARBA" id="ARBA00023125"/>
    </source>
</evidence>
<dbReference type="AlphaFoldDB" id="A0A1C3PF47"/>
<dbReference type="Pfam" id="PF08281">
    <property type="entry name" value="Sigma70_r4_2"/>
    <property type="match status" value="1"/>
</dbReference>
<keyword evidence="3" id="KW-0731">Sigma factor</keyword>
<protein>
    <submittedName>
        <fullName evidence="8">RNA polymerase, sigma-24 subunit, ECF subfamily</fullName>
    </submittedName>
</protein>
<dbReference type="SUPFAM" id="SSF88659">
    <property type="entry name" value="Sigma3 and sigma4 domains of RNA polymerase sigma factors"/>
    <property type="match status" value="1"/>
</dbReference>
<dbReference type="GO" id="GO:0016987">
    <property type="term" value="F:sigma factor activity"/>
    <property type="evidence" value="ECO:0007669"/>
    <property type="project" value="UniProtKB-KW"/>
</dbReference>
<feature type="domain" description="RNA polymerase sigma-70 region 2" evidence="6">
    <location>
        <begin position="23"/>
        <end position="88"/>
    </location>
</feature>
<reference evidence="9" key="1">
    <citation type="submission" date="2016-02" db="EMBL/GenBank/DDBJ databases">
        <authorList>
            <person name="Wibberg D."/>
        </authorList>
    </citation>
    <scope>NUCLEOTIDE SEQUENCE [LARGE SCALE GENOMIC DNA]</scope>
</reference>
<dbReference type="SUPFAM" id="SSF88946">
    <property type="entry name" value="Sigma2 domain of RNA polymerase sigma factors"/>
    <property type="match status" value="1"/>
</dbReference>